<proteinExistence type="predicted"/>
<dbReference type="OrthoDB" id="2013972at2759"/>
<dbReference type="Gene3D" id="3.40.50.150">
    <property type="entry name" value="Vaccinia Virus protein VP39"/>
    <property type="match status" value="1"/>
</dbReference>
<dbReference type="SUPFAM" id="SSF53335">
    <property type="entry name" value="S-adenosyl-L-methionine-dependent methyltransferases"/>
    <property type="match status" value="1"/>
</dbReference>
<dbReference type="AlphaFoldDB" id="A0A8K0WXW7"/>
<organism evidence="2 3">
    <name type="scientific">Plectosphaerella cucumerina</name>
    <dbReference type="NCBI Taxonomy" id="40658"/>
    <lineage>
        <taxon>Eukaryota</taxon>
        <taxon>Fungi</taxon>
        <taxon>Dikarya</taxon>
        <taxon>Ascomycota</taxon>
        <taxon>Pezizomycotina</taxon>
        <taxon>Sordariomycetes</taxon>
        <taxon>Hypocreomycetidae</taxon>
        <taxon>Glomerellales</taxon>
        <taxon>Plectosphaerellaceae</taxon>
        <taxon>Plectosphaerella</taxon>
    </lineage>
</organism>
<dbReference type="InterPro" id="IPR013216">
    <property type="entry name" value="Methyltransf_11"/>
</dbReference>
<dbReference type="GO" id="GO:0032259">
    <property type="term" value="P:methylation"/>
    <property type="evidence" value="ECO:0007669"/>
    <property type="project" value="UniProtKB-KW"/>
</dbReference>
<reference evidence="2" key="1">
    <citation type="journal article" date="2021" name="Nat. Commun.">
        <title>Genetic determinants of endophytism in the Arabidopsis root mycobiome.</title>
        <authorList>
            <person name="Mesny F."/>
            <person name="Miyauchi S."/>
            <person name="Thiergart T."/>
            <person name="Pickel B."/>
            <person name="Atanasova L."/>
            <person name="Karlsson M."/>
            <person name="Huettel B."/>
            <person name="Barry K.W."/>
            <person name="Haridas S."/>
            <person name="Chen C."/>
            <person name="Bauer D."/>
            <person name="Andreopoulos W."/>
            <person name="Pangilinan J."/>
            <person name="LaButti K."/>
            <person name="Riley R."/>
            <person name="Lipzen A."/>
            <person name="Clum A."/>
            <person name="Drula E."/>
            <person name="Henrissat B."/>
            <person name="Kohler A."/>
            <person name="Grigoriev I.V."/>
            <person name="Martin F.M."/>
            <person name="Hacquard S."/>
        </authorList>
    </citation>
    <scope>NUCLEOTIDE SEQUENCE</scope>
    <source>
        <strain evidence="2">MPI-CAGE-AT-0016</strain>
    </source>
</reference>
<sequence>MSQSKLSFPDHFTAMAKNYARHTGDSTRRIFSDSFDEINSAKPIEKSSIIHDNAAGPGTATSVITDRFPREEVPSILITDNVAPMVEAAAATFASWPQVEAKNADSLDLSDVPDDHFTHSILNFSVFTFSDPLKGLQEIRRTLRPDGLAVLLTWKRFGASKTIHAAQALVRPDLPPMWVPRPEFMEEGVLRDLAVEAGFDAAKIQVSQRSILVKGPALDEGLKEFMLGDFTRLARKGWTEEEVARWPGAIDEAIRGEMDAFGGVKFEAWVVLATK</sequence>
<keyword evidence="3" id="KW-1185">Reference proteome</keyword>
<name>A0A8K0WXW7_9PEZI</name>
<dbReference type="Proteomes" id="UP000813385">
    <property type="component" value="Unassembled WGS sequence"/>
</dbReference>
<keyword evidence="2" id="KW-0489">Methyltransferase</keyword>
<dbReference type="EMBL" id="JAGPXD010000007">
    <property type="protein sequence ID" value="KAH7347535.1"/>
    <property type="molecule type" value="Genomic_DNA"/>
</dbReference>
<protein>
    <submittedName>
        <fullName evidence="2">S-adenosyl-L-methionine-dependent methyltransferase</fullName>
    </submittedName>
</protein>
<evidence type="ECO:0000313" key="2">
    <source>
        <dbReference type="EMBL" id="KAH7347535.1"/>
    </source>
</evidence>
<comment type="caution">
    <text evidence="2">The sequence shown here is derived from an EMBL/GenBank/DDBJ whole genome shotgun (WGS) entry which is preliminary data.</text>
</comment>
<feature type="domain" description="Methyltransferase type 11" evidence="1">
    <location>
        <begin position="54"/>
        <end position="150"/>
    </location>
</feature>
<dbReference type="Pfam" id="PF08241">
    <property type="entry name" value="Methyltransf_11"/>
    <property type="match status" value="1"/>
</dbReference>
<dbReference type="GO" id="GO:0008757">
    <property type="term" value="F:S-adenosylmethionine-dependent methyltransferase activity"/>
    <property type="evidence" value="ECO:0007669"/>
    <property type="project" value="InterPro"/>
</dbReference>
<evidence type="ECO:0000259" key="1">
    <source>
        <dbReference type="Pfam" id="PF08241"/>
    </source>
</evidence>
<keyword evidence="2" id="KW-0808">Transferase</keyword>
<dbReference type="InterPro" id="IPR029063">
    <property type="entry name" value="SAM-dependent_MTases_sf"/>
</dbReference>
<dbReference type="CDD" id="cd02440">
    <property type="entry name" value="AdoMet_MTases"/>
    <property type="match status" value="1"/>
</dbReference>
<gene>
    <name evidence="2" type="ORF">B0T11DRAFT_142397</name>
</gene>
<evidence type="ECO:0000313" key="3">
    <source>
        <dbReference type="Proteomes" id="UP000813385"/>
    </source>
</evidence>
<accession>A0A8K0WXW7</accession>